<accession>A0A8J3PS20</accession>
<dbReference type="PANTHER" id="PTHR10584">
    <property type="entry name" value="SUGAR KINASE"/>
    <property type="match status" value="1"/>
</dbReference>
<keyword evidence="5" id="KW-1185">Reference proteome</keyword>
<dbReference type="InterPro" id="IPR011611">
    <property type="entry name" value="PfkB_dom"/>
</dbReference>
<comment type="caution">
    <text evidence="4">The sequence shown here is derived from an EMBL/GenBank/DDBJ whole genome shotgun (WGS) entry which is preliminary data.</text>
</comment>
<dbReference type="SUPFAM" id="SSF53613">
    <property type="entry name" value="Ribokinase-like"/>
    <property type="match status" value="1"/>
</dbReference>
<dbReference type="GO" id="GO:0016301">
    <property type="term" value="F:kinase activity"/>
    <property type="evidence" value="ECO:0007669"/>
    <property type="project" value="UniProtKB-KW"/>
</dbReference>
<gene>
    <name evidence="4" type="ORF">Pka01_35580</name>
</gene>
<evidence type="ECO:0000256" key="2">
    <source>
        <dbReference type="ARBA" id="ARBA00022777"/>
    </source>
</evidence>
<sequence length="317" mass="32015">MTPGRLLHVGNVVVDLVLDVATLPERGGDVLATRSARAPGGGFNVMTAAARQGLHVAYAGAHGTGPFGDLARSGMREAGIQVLHPARTALDTGFVVAVVDGGGERTFLTSPGAEATLTGRDLDTVSTGAGDVVCASGYGMLHAANRVALAGWLPRVPGDVPLVFDPGPLVGQIPPDVMRAVLPRIDWWTCNAREAAAVTGHADPVRAAAALRDLTGRRGVLVRTGPDGCVVAERGAPPVAVPGFPVDAVDMNGAGDAHTGVFVAALAAGSPATDAARTANAAAALAVTVRGPATAPSAEELSAFLRQRGLPARSHRT</sequence>
<evidence type="ECO:0000313" key="5">
    <source>
        <dbReference type="Proteomes" id="UP000630097"/>
    </source>
</evidence>
<dbReference type="Gene3D" id="3.40.1190.20">
    <property type="match status" value="1"/>
</dbReference>
<evidence type="ECO:0000259" key="3">
    <source>
        <dbReference type="Pfam" id="PF00294"/>
    </source>
</evidence>
<dbReference type="Proteomes" id="UP000630097">
    <property type="component" value="Unassembled WGS sequence"/>
</dbReference>
<dbReference type="PANTHER" id="PTHR10584:SF167">
    <property type="entry name" value="PFKB DOMAIN PROTEIN"/>
    <property type="match status" value="1"/>
</dbReference>
<dbReference type="RefSeq" id="WP_203883844.1">
    <property type="nucleotide sequence ID" value="NZ_BAABHH010000012.1"/>
</dbReference>
<dbReference type="EMBL" id="BONV01000014">
    <property type="protein sequence ID" value="GIG80431.1"/>
    <property type="molecule type" value="Genomic_DNA"/>
</dbReference>
<dbReference type="Pfam" id="PF00294">
    <property type="entry name" value="PfkB"/>
    <property type="match status" value="1"/>
</dbReference>
<organism evidence="4 5">
    <name type="scientific">Planotetraspora kaengkrachanensis</name>
    <dbReference type="NCBI Taxonomy" id="575193"/>
    <lineage>
        <taxon>Bacteria</taxon>
        <taxon>Bacillati</taxon>
        <taxon>Actinomycetota</taxon>
        <taxon>Actinomycetes</taxon>
        <taxon>Streptosporangiales</taxon>
        <taxon>Streptosporangiaceae</taxon>
        <taxon>Planotetraspora</taxon>
    </lineage>
</organism>
<keyword evidence="2 4" id="KW-0418">Kinase</keyword>
<evidence type="ECO:0000256" key="1">
    <source>
        <dbReference type="ARBA" id="ARBA00022679"/>
    </source>
</evidence>
<name>A0A8J3PS20_9ACTN</name>
<feature type="domain" description="Carbohydrate kinase PfkB" evidence="3">
    <location>
        <begin position="7"/>
        <end position="294"/>
    </location>
</feature>
<evidence type="ECO:0000313" key="4">
    <source>
        <dbReference type="EMBL" id="GIG80431.1"/>
    </source>
</evidence>
<reference evidence="4 5" key="1">
    <citation type="submission" date="2021-01" db="EMBL/GenBank/DDBJ databases">
        <title>Whole genome shotgun sequence of Planotetraspora kaengkrachanensis NBRC 104272.</title>
        <authorList>
            <person name="Komaki H."/>
            <person name="Tamura T."/>
        </authorList>
    </citation>
    <scope>NUCLEOTIDE SEQUENCE [LARGE SCALE GENOMIC DNA]</scope>
    <source>
        <strain evidence="4 5">NBRC 104272</strain>
    </source>
</reference>
<protein>
    <submittedName>
        <fullName evidence="4">Carbohydrate kinase</fullName>
    </submittedName>
</protein>
<keyword evidence="1" id="KW-0808">Transferase</keyword>
<dbReference type="InterPro" id="IPR029056">
    <property type="entry name" value="Ribokinase-like"/>
</dbReference>
<proteinExistence type="predicted"/>
<dbReference type="AlphaFoldDB" id="A0A8J3PS20"/>